<dbReference type="InterPro" id="IPR052083">
    <property type="entry name" value="Aminoacylase-1_M20A"/>
</dbReference>
<dbReference type="OrthoDB" id="3064516at2759"/>
<dbReference type="Proteomes" id="UP000224567">
    <property type="component" value="Unassembled WGS sequence"/>
</dbReference>
<gene>
    <name evidence="1" type="ORF">CQW23_02864</name>
</gene>
<reference evidence="1 2" key="1">
    <citation type="journal article" date="2017" name="Genome Biol.">
        <title>New reference genome sequences of hot pepper reveal the massive evolution of plant disease-resistance genes by retroduplication.</title>
        <authorList>
            <person name="Kim S."/>
            <person name="Park J."/>
            <person name="Yeom S.I."/>
            <person name="Kim Y.M."/>
            <person name="Seo E."/>
            <person name="Kim K.T."/>
            <person name="Kim M.S."/>
            <person name="Lee J.M."/>
            <person name="Cheong K."/>
            <person name="Shin H.S."/>
            <person name="Kim S.B."/>
            <person name="Han K."/>
            <person name="Lee J."/>
            <person name="Park M."/>
            <person name="Lee H.A."/>
            <person name="Lee H.Y."/>
            <person name="Lee Y."/>
            <person name="Oh S."/>
            <person name="Lee J.H."/>
            <person name="Choi E."/>
            <person name="Choi E."/>
            <person name="Lee S.E."/>
            <person name="Jeon J."/>
            <person name="Kim H."/>
            <person name="Choi G."/>
            <person name="Song H."/>
            <person name="Lee J."/>
            <person name="Lee S.C."/>
            <person name="Kwon J.K."/>
            <person name="Lee H.Y."/>
            <person name="Koo N."/>
            <person name="Hong Y."/>
            <person name="Kim R.W."/>
            <person name="Kang W.H."/>
            <person name="Huh J.H."/>
            <person name="Kang B.C."/>
            <person name="Yang T.J."/>
            <person name="Lee Y.H."/>
            <person name="Bennetzen J.L."/>
            <person name="Choi D."/>
        </authorList>
    </citation>
    <scope>NUCLEOTIDE SEQUENCE [LARGE SCALE GENOMIC DNA]</scope>
    <source>
        <strain evidence="2">cv. PBC81</strain>
    </source>
</reference>
<reference evidence="2" key="2">
    <citation type="journal article" date="2017" name="J. Anim. Genet.">
        <title>Multiple reference genome sequences of hot pepper reveal the massive evolution of plant disease resistance genes by retroduplication.</title>
        <authorList>
            <person name="Kim S."/>
            <person name="Park J."/>
            <person name="Yeom S.-I."/>
            <person name="Kim Y.-M."/>
            <person name="Seo E."/>
            <person name="Kim K.-T."/>
            <person name="Kim M.-S."/>
            <person name="Lee J.M."/>
            <person name="Cheong K."/>
            <person name="Shin H.-S."/>
            <person name="Kim S.-B."/>
            <person name="Han K."/>
            <person name="Lee J."/>
            <person name="Park M."/>
            <person name="Lee H.-A."/>
            <person name="Lee H.-Y."/>
            <person name="Lee Y."/>
            <person name="Oh S."/>
            <person name="Lee J.H."/>
            <person name="Choi E."/>
            <person name="Choi E."/>
            <person name="Lee S.E."/>
            <person name="Jeon J."/>
            <person name="Kim H."/>
            <person name="Choi G."/>
            <person name="Song H."/>
            <person name="Lee J."/>
            <person name="Lee S.-C."/>
            <person name="Kwon J.-K."/>
            <person name="Lee H.-Y."/>
            <person name="Koo N."/>
            <person name="Hong Y."/>
            <person name="Kim R.W."/>
            <person name="Kang W.-H."/>
            <person name="Huh J.H."/>
            <person name="Kang B.-C."/>
            <person name="Yang T.-J."/>
            <person name="Lee Y.-H."/>
            <person name="Bennetzen J.L."/>
            <person name="Choi D."/>
        </authorList>
    </citation>
    <scope>NUCLEOTIDE SEQUENCE [LARGE SCALE GENOMIC DNA]</scope>
    <source>
        <strain evidence="2">cv. PBC81</strain>
    </source>
</reference>
<organism evidence="1 2">
    <name type="scientific">Capsicum baccatum</name>
    <name type="common">Peruvian pepper</name>
    <dbReference type="NCBI Taxonomy" id="33114"/>
    <lineage>
        <taxon>Eukaryota</taxon>
        <taxon>Viridiplantae</taxon>
        <taxon>Streptophyta</taxon>
        <taxon>Embryophyta</taxon>
        <taxon>Tracheophyta</taxon>
        <taxon>Spermatophyta</taxon>
        <taxon>Magnoliopsida</taxon>
        <taxon>eudicotyledons</taxon>
        <taxon>Gunneridae</taxon>
        <taxon>Pentapetalae</taxon>
        <taxon>asterids</taxon>
        <taxon>lamiids</taxon>
        <taxon>Solanales</taxon>
        <taxon>Solanaceae</taxon>
        <taxon>Solanoideae</taxon>
        <taxon>Capsiceae</taxon>
        <taxon>Capsicum</taxon>
    </lineage>
</organism>
<sequence>MAWYSEVDYLNKSFEIRDDKCIGMQYLEAIKVIQNFDPYFVPLRNVHIMYVPDEEMDRLRLMMSLRVFYDDRTPWYMVIKAIRTPGYGSKLYDNTAMENLMKSIGVIKMFRESKFDIVKDGLGTNSEVILVNPVFLKARTPSPTLSFRSLF</sequence>
<proteinExistence type="predicted"/>
<dbReference type="AlphaFoldDB" id="A0A2G2XT02"/>
<accession>A0A2G2XT02</accession>
<name>A0A2G2XT02_CAPBA</name>
<keyword evidence="2" id="KW-1185">Reference proteome</keyword>
<dbReference type="STRING" id="33114.A0A2G2XT02"/>
<dbReference type="EMBL" id="MLFT02000001">
    <property type="protein sequence ID" value="PHT60501.1"/>
    <property type="molecule type" value="Genomic_DNA"/>
</dbReference>
<evidence type="ECO:0000313" key="1">
    <source>
        <dbReference type="EMBL" id="PHT60501.1"/>
    </source>
</evidence>
<protein>
    <submittedName>
        <fullName evidence="1">Uncharacterized protein</fullName>
    </submittedName>
</protein>
<evidence type="ECO:0000313" key="2">
    <source>
        <dbReference type="Proteomes" id="UP000224567"/>
    </source>
</evidence>
<comment type="caution">
    <text evidence="1">The sequence shown here is derived from an EMBL/GenBank/DDBJ whole genome shotgun (WGS) entry which is preliminary data.</text>
</comment>
<dbReference type="PANTHER" id="PTHR45892:SF3">
    <property type="entry name" value="PUTATIVE-RELATED"/>
    <property type="match status" value="1"/>
</dbReference>
<dbReference type="GO" id="GO:0004046">
    <property type="term" value="F:aminoacylase activity"/>
    <property type="evidence" value="ECO:0007669"/>
    <property type="project" value="TreeGrafter"/>
</dbReference>
<dbReference type="PANTHER" id="PTHR45892">
    <property type="entry name" value="AMINOACYLASE-1"/>
    <property type="match status" value="1"/>
</dbReference>